<dbReference type="AlphaFoldDB" id="A0A069P488"/>
<protein>
    <submittedName>
        <fullName evidence="2">Uncharacterized protein</fullName>
    </submittedName>
</protein>
<reference evidence="1" key="4">
    <citation type="submission" date="2024-05" db="EMBL/GenBank/DDBJ databases">
        <authorList>
            <person name="Sun Q."/>
            <person name="Zhou Y."/>
        </authorList>
    </citation>
    <scope>NUCLEOTIDE SEQUENCE</scope>
    <source>
        <strain evidence="1">CGMCC 1.11013</strain>
    </source>
</reference>
<proteinExistence type="predicted"/>
<reference evidence="1" key="1">
    <citation type="journal article" date="2014" name="Int. J. Syst. Evol. Microbiol.">
        <title>Complete genome of a new Firmicutes species belonging to the dominant human colonic microbiota ('Ruminococcus bicirculans') reveals two chromosomes and a selective capacity to utilize plant glucans.</title>
        <authorList>
            <consortium name="NISC Comparative Sequencing Program"/>
            <person name="Wegmann U."/>
            <person name="Louis P."/>
            <person name="Goesmann A."/>
            <person name="Henrissat B."/>
            <person name="Duncan S.H."/>
            <person name="Flint H.J."/>
        </authorList>
    </citation>
    <scope>NUCLEOTIDE SEQUENCE</scope>
    <source>
        <strain evidence="1">CGMCC 1.11013</strain>
    </source>
</reference>
<sequence length="136" mass="14771">MLTLAEAFDAISDTPVSRRILIAAQGSTGNCRWLPAHVGKHGELRYEQCIQEGIELDDDAADALRLLDAGSLSSCALVVHLGALGVGALVMGPESPSDAMRMLEQLKANALGRFVEKFLADLRQRRPAKIYPFKPR</sequence>
<organism evidence="2 3">
    <name type="scientific">Caballeronia grimmiae</name>
    <dbReference type="NCBI Taxonomy" id="1071679"/>
    <lineage>
        <taxon>Bacteria</taxon>
        <taxon>Pseudomonadati</taxon>
        <taxon>Pseudomonadota</taxon>
        <taxon>Betaproteobacteria</taxon>
        <taxon>Burkholderiales</taxon>
        <taxon>Burkholderiaceae</taxon>
        <taxon>Caballeronia</taxon>
    </lineage>
</organism>
<accession>A0A069P488</accession>
<keyword evidence="4" id="KW-1185">Reference proteome</keyword>
<evidence type="ECO:0000313" key="4">
    <source>
        <dbReference type="Proteomes" id="UP000597138"/>
    </source>
</evidence>
<evidence type="ECO:0000313" key="3">
    <source>
        <dbReference type="Proteomes" id="UP000027439"/>
    </source>
</evidence>
<reference evidence="2 3" key="2">
    <citation type="submission" date="2014-03" db="EMBL/GenBank/DDBJ databases">
        <title>Draft Genome Sequences of Four Burkholderia Strains.</title>
        <authorList>
            <person name="Liu X.Y."/>
            <person name="Li C.X."/>
            <person name="Xu J.H."/>
        </authorList>
    </citation>
    <scope>NUCLEOTIDE SEQUENCE [LARGE SCALE GENOMIC DNA]</scope>
    <source>
        <strain evidence="2 3">R27</strain>
    </source>
</reference>
<dbReference type="EMBL" id="JFHE01000007">
    <property type="protein sequence ID" value="KDR35500.1"/>
    <property type="molecule type" value="Genomic_DNA"/>
</dbReference>
<evidence type="ECO:0000313" key="2">
    <source>
        <dbReference type="EMBL" id="KDR35500.1"/>
    </source>
</evidence>
<name>A0A069P488_9BURK</name>
<comment type="caution">
    <text evidence="2">The sequence shown here is derived from an EMBL/GenBank/DDBJ whole genome shotgun (WGS) entry which is preliminary data.</text>
</comment>
<dbReference type="Proteomes" id="UP000597138">
    <property type="component" value="Unassembled WGS sequence"/>
</dbReference>
<dbReference type="Proteomes" id="UP000027439">
    <property type="component" value="Unassembled WGS sequence"/>
</dbReference>
<dbReference type="OrthoDB" id="9132199at2"/>
<reference evidence="4" key="3">
    <citation type="journal article" date="2019" name="Int. J. Syst. Evol. Microbiol.">
        <title>The Global Catalogue of Microorganisms (GCM) 10K type strain sequencing project: providing services to taxonomists for standard genome sequencing and annotation.</title>
        <authorList>
            <consortium name="The Broad Institute Genomics Platform"/>
            <consortium name="The Broad Institute Genome Sequencing Center for Infectious Disease"/>
            <person name="Wu L."/>
            <person name="Ma J."/>
        </authorList>
    </citation>
    <scope>NUCLEOTIDE SEQUENCE [LARGE SCALE GENOMIC DNA]</scope>
    <source>
        <strain evidence="4">CGMCC 1.11013</strain>
    </source>
</reference>
<dbReference type="EMBL" id="BMEG01000008">
    <property type="protein sequence ID" value="GGD85284.1"/>
    <property type="molecule type" value="Genomic_DNA"/>
</dbReference>
<gene>
    <name evidence="2" type="ORF">BG57_29940</name>
    <name evidence="1" type="ORF">GCM10010985_44850</name>
</gene>
<evidence type="ECO:0000313" key="1">
    <source>
        <dbReference type="EMBL" id="GGD85284.1"/>
    </source>
</evidence>
<dbReference type="RefSeq" id="WP_152562562.1">
    <property type="nucleotide sequence ID" value="NZ_BMEG01000008.1"/>
</dbReference>